<sequence>MHDLSPASIEIAVAVLVPLSSSIRRHGLRRQGGRVRPVTIYRGDDGERSGNLEPASSNDVWPNPSDSALSNGEFRQRRQ</sequence>
<dbReference type="EMBL" id="NQVE01000165">
    <property type="protein sequence ID" value="RAL42590.1"/>
    <property type="molecule type" value="Genomic_DNA"/>
</dbReference>
<evidence type="ECO:0000313" key="3">
    <source>
        <dbReference type="Proteomes" id="UP000249390"/>
    </source>
</evidence>
<accession>A0A328DBM2</accession>
<dbReference type="AlphaFoldDB" id="A0A328DBM2"/>
<evidence type="ECO:0000313" key="2">
    <source>
        <dbReference type="EMBL" id="RAL42590.1"/>
    </source>
</evidence>
<proteinExistence type="predicted"/>
<reference evidence="2 3" key="1">
    <citation type="submission" date="2018-06" db="EMBL/GenBank/DDBJ databases">
        <title>The Genome of Cuscuta australis (Dodder) Provides Insight into the Evolution of Plant Parasitism.</title>
        <authorList>
            <person name="Liu H."/>
        </authorList>
    </citation>
    <scope>NUCLEOTIDE SEQUENCE [LARGE SCALE GENOMIC DNA]</scope>
    <source>
        <strain evidence="3">cv. Yunnan</strain>
        <tissue evidence="2">Vines</tissue>
    </source>
</reference>
<comment type="caution">
    <text evidence="2">The sequence shown here is derived from an EMBL/GenBank/DDBJ whole genome shotgun (WGS) entry which is preliminary data.</text>
</comment>
<organism evidence="2 3">
    <name type="scientific">Cuscuta australis</name>
    <dbReference type="NCBI Taxonomy" id="267555"/>
    <lineage>
        <taxon>Eukaryota</taxon>
        <taxon>Viridiplantae</taxon>
        <taxon>Streptophyta</taxon>
        <taxon>Embryophyta</taxon>
        <taxon>Tracheophyta</taxon>
        <taxon>Spermatophyta</taxon>
        <taxon>Magnoliopsida</taxon>
        <taxon>eudicotyledons</taxon>
        <taxon>Gunneridae</taxon>
        <taxon>Pentapetalae</taxon>
        <taxon>asterids</taxon>
        <taxon>lamiids</taxon>
        <taxon>Solanales</taxon>
        <taxon>Convolvulaceae</taxon>
        <taxon>Cuscuteae</taxon>
        <taxon>Cuscuta</taxon>
        <taxon>Cuscuta subgen. Grammica</taxon>
        <taxon>Cuscuta sect. Cleistogrammica</taxon>
    </lineage>
</organism>
<evidence type="ECO:0000256" key="1">
    <source>
        <dbReference type="SAM" id="MobiDB-lite"/>
    </source>
</evidence>
<feature type="region of interest" description="Disordered" evidence="1">
    <location>
        <begin position="39"/>
        <end position="79"/>
    </location>
</feature>
<dbReference type="Proteomes" id="UP000249390">
    <property type="component" value="Unassembled WGS sequence"/>
</dbReference>
<feature type="compositionally biased region" description="Polar residues" evidence="1">
    <location>
        <begin position="54"/>
        <end position="70"/>
    </location>
</feature>
<name>A0A328DBM2_9ASTE</name>
<protein>
    <submittedName>
        <fullName evidence="2">Uncharacterized protein</fullName>
    </submittedName>
</protein>
<gene>
    <name evidence="2" type="ORF">DM860_017135</name>
</gene>
<keyword evidence="3" id="KW-1185">Reference proteome</keyword>